<comment type="caution">
    <text evidence="2">The sequence shown here is derived from an EMBL/GenBank/DDBJ whole genome shotgun (WGS) entry which is preliminary data.</text>
</comment>
<sequence length="636" mass="62709">MTGLRKRLLMSISAAALALPVAATGVQAIEVVVLEQVNEAAQGASLYFEDLTGSSLSATAAAIGNSAAFNVEGESAAAVLHLEQINDVDGDGVEFGFGFDEGDGLAQLAYIGLSDLDLSDGTTAGLDLTAAAIGNTLSGTGAGTIADLRISQINGEGEGSEDMEGQLAIIGGLAFLGPSFEGDVALTGLESRLSAAALGNSASLTAGAIGTGDDFDHVEQVNYSVQLASIGMGGLAVQPAETGAFFDATAAAIGNSLSLNAETGELFIDTVEQVNGDVINGPSGQLSIVLLGGINSAAAPDLPVGVSATEFETFDGSIVAAAIGNSATLGAGEDILLDEITQANTSSQAALLLSGDAHGVDDLTATMVAIGNSLSINAGGDIAFDKSEGGIGQVSEGLGFFYSNNAQEGEFMLQGVDMVGDLEATAAAIGNSLTIAADGDIALGDTTTISQLAVGGQQTLSMVGDITGTGDFTATAVAIGNSLSIEAGAGFDFGTYGAIVQENPEGGQVAGLILTDLSGTGAAEITVAAIGNSLSLDAGGELSGVGSITQENEVAQLSVLELNDSLDGFSSFDVTSVAIGNSLSLAAGSFEGTGVLTVAQNNTAAQQLTRSLSGTDLGAISATTATIGNSASVTIR</sequence>
<protein>
    <submittedName>
        <fullName evidence="2">Uncharacterized protein</fullName>
    </submittedName>
</protein>
<organism evidence="2 3">
    <name type="scientific">Marinimicrococcus flavescens</name>
    <dbReference type="NCBI Taxonomy" id="3031815"/>
    <lineage>
        <taxon>Bacteria</taxon>
        <taxon>Pseudomonadati</taxon>
        <taxon>Pseudomonadota</taxon>
        <taxon>Alphaproteobacteria</taxon>
        <taxon>Geminicoccales</taxon>
        <taxon>Geminicoccaceae</taxon>
        <taxon>Marinimicrococcus</taxon>
    </lineage>
</organism>
<feature type="chain" id="PRO_5042954194" evidence="1">
    <location>
        <begin position="29"/>
        <end position="636"/>
    </location>
</feature>
<feature type="signal peptide" evidence="1">
    <location>
        <begin position="1"/>
        <end position="28"/>
    </location>
</feature>
<evidence type="ECO:0000256" key="1">
    <source>
        <dbReference type="SAM" id="SignalP"/>
    </source>
</evidence>
<proteinExistence type="predicted"/>
<accession>A0AAP3UZ30</accession>
<keyword evidence="3" id="KW-1185">Reference proteome</keyword>
<evidence type="ECO:0000313" key="2">
    <source>
        <dbReference type="EMBL" id="MDF1585444.1"/>
    </source>
</evidence>
<dbReference type="RefSeq" id="WP_327787862.1">
    <property type="nucleotide sequence ID" value="NZ_JARGEQ010000023.1"/>
</dbReference>
<dbReference type="Proteomes" id="UP001301140">
    <property type="component" value="Unassembled WGS sequence"/>
</dbReference>
<dbReference type="AlphaFoldDB" id="A0AAP3UZ30"/>
<keyword evidence="1" id="KW-0732">Signal</keyword>
<reference evidence="2 3" key="1">
    <citation type="submission" date="2023-03" db="EMBL/GenBank/DDBJ databases">
        <title>YIM 152171 draft genome.</title>
        <authorList>
            <person name="Yang Z."/>
        </authorList>
    </citation>
    <scope>NUCLEOTIDE SEQUENCE [LARGE SCALE GENOMIC DNA]</scope>
    <source>
        <strain evidence="2 3">YIM 152171</strain>
    </source>
</reference>
<evidence type="ECO:0000313" key="3">
    <source>
        <dbReference type="Proteomes" id="UP001301140"/>
    </source>
</evidence>
<dbReference type="EMBL" id="JARGEQ010000023">
    <property type="protein sequence ID" value="MDF1585444.1"/>
    <property type="molecule type" value="Genomic_DNA"/>
</dbReference>
<name>A0AAP3UZ30_9PROT</name>
<gene>
    <name evidence="2" type="ORF">PZ740_03480</name>
</gene>